<evidence type="ECO:0000256" key="2">
    <source>
        <dbReference type="SAM" id="Phobius"/>
    </source>
</evidence>
<protein>
    <submittedName>
        <fullName evidence="3">Uncharacterized protein</fullName>
    </submittedName>
</protein>
<comment type="caution">
    <text evidence="3">The sequence shown here is derived from an EMBL/GenBank/DDBJ whole genome shotgun (WGS) entry which is preliminary data.</text>
</comment>
<evidence type="ECO:0000256" key="1">
    <source>
        <dbReference type="SAM" id="MobiDB-lite"/>
    </source>
</evidence>
<keyword evidence="2" id="KW-0812">Transmembrane</keyword>
<dbReference type="PANTHER" id="PTHR33728">
    <property type="entry name" value="CTTNBP 2 AMINO-TERMINAL-LIKE PROTEIN"/>
    <property type="match status" value="1"/>
</dbReference>
<evidence type="ECO:0000313" key="3">
    <source>
        <dbReference type="EMBL" id="PWZ16580.1"/>
    </source>
</evidence>
<proteinExistence type="predicted"/>
<feature type="region of interest" description="Disordered" evidence="1">
    <location>
        <begin position="147"/>
        <end position="184"/>
    </location>
</feature>
<gene>
    <name evidence="3" type="ORF">Zm00014a_007556</name>
</gene>
<dbReference type="PANTHER" id="PTHR33728:SF7">
    <property type="entry name" value="OS05G0426800 PROTEIN"/>
    <property type="match status" value="1"/>
</dbReference>
<keyword evidence="2" id="KW-1133">Transmembrane helix</keyword>
<dbReference type="Proteomes" id="UP000251960">
    <property type="component" value="Chromosome 6"/>
</dbReference>
<keyword evidence="2" id="KW-0472">Membrane</keyword>
<organism evidence="3 4">
    <name type="scientific">Zea mays</name>
    <name type="common">Maize</name>
    <dbReference type="NCBI Taxonomy" id="4577"/>
    <lineage>
        <taxon>Eukaryota</taxon>
        <taxon>Viridiplantae</taxon>
        <taxon>Streptophyta</taxon>
        <taxon>Embryophyta</taxon>
        <taxon>Tracheophyta</taxon>
        <taxon>Spermatophyta</taxon>
        <taxon>Magnoliopsida</taxon>
        <taxon>Liliopsida</taxon>
        <taxon>Poales</taxon>
        <taxon>Poaceae</taxon>
        <taxon>PACMAD clade</taxon>
        <taxon>Panicoideae</taxon>
        <taxon>Andropogonodae</taxon>
        <taxon>Andropogoneae</taxon>
        <taxon>Tripsacinae</taxon>
        <taxon>Zea</taxon>
    </lineage>
</organism>
<sequence length="246" mass="26012">MVSRGHERQDGLESSQLNCPLMPAFLLPGQEPRTRRCSLSLINRAPSQAAQQPATARQVVVVYMSRFAGQTSTRPWVGMAGSGATASEPAAADVARDDATAAMRGAGAGAGTNASAISFGFAATAVLVSMFLLMAIFEHLIKPGLASSSSRGASGSHEDAADDDGEGRGHRHRMGGSPPARLRERDDAAPDKLCHLPKVEPVVDLTVLMPGQRYPTFLAQPAPLAPCPREGVLWPSHDRRRSFVPP</sequence>
<feature type="transmembrane region" description="Helical" evidence="2">
    <location>
        <begin position="119"/>
        <end position="141"/>
    </location>
</feature>
<reference evidence="3 4" key="1">
    <citation type="journal article" date="2018" name="Nat. Genet.">
        <title>Extensive intraspecific gene order and gene structural variations between Mo17 and other maize genomes.</title>
        <authorList>
            <person name="Sun S."/>
            <person name="Zhou Y."/>
            <person name="Chen J."/>
            <person name="Shi J."/>
            <person name="Zhao H."/>
            <person name="Zhao H."/>
            <person name="Song W."/>
            <person name="Zhang M."/>
            <person name="Cui Y."/>
            <person name="Dong X."/>
            <person name="Liu H."/>
            <person name="Ma X."/>
            <person name="Jiao Y."/>
            <person name="Wang B."/>
            <person name="Wei X."/>
            <person name="Stein J.C."/>
            <person name="Glaubitz J.C."/>
            <person name="Lu F."/>
            <person name="Yu G."/>
            <person name="Liang C."/>
            <person name="Fengler K."/>
            <person name="Li B."/>
            <person name="Rafalski A."/>
            <person name="Schnable P.S."/>
            <person name="Ware D.H."/>
            <person name="Buckler E.S."/>
            <person name="Lai J."/>
        </authorList>
    </citation>
    <scope>NUCLEOTIDE SEQUENCE [LARGE SCALE GENOMIC DNA]</scope>
    <source>
        <strain evidence="4">cv. Missouri 17</strain>
        <tissue evidence="3">Seedling</tissue>
    </source>
</reference>
<dbReference type="EMBL" id="NCVQ01000007">
    <property type="protein sequence ID" value="PWZ16580.1"/>
    <property type="molecule type" value="Genomic_DNA"/>
</dbReference>
<evidence type="ECO:0000313" key="4">
    <source>
        <dbReference type="Proteomes" id="UP000251960"/>
    </source>
</evidence>
<dbReference type="ExpressionAtlas" id="A0A3L6E6Y1">
    <property type="expression patterns" value="baseline and differential"/>
</dbReference>
<dbReference type="AlphaFoldDB" id="A0A3L6E6Y1"/>
<accession>A0A3L6E6Y1</accession>
<name>A0A3L6E6Y1_MAIZE</name>